<gene>
    <name evidence="12" type="ORF">C4B68_09470</name>
</gene>
<dbReference type="EC" id="2.1.1.77" evidence="3"/>
<proteinExistence type="inferred from homology"/>
<dbReference type="CDD" id="cd02440">
    <property type="entry name" value="AdoMet_MTases"/>
    <property type="match status" value="1"/>
</dbReference>
<evidence type="ECO:0000256" key="11">
    <source>
        <dbReference type="ARBA" id="ARBA00031350"/>
    </source>
</evidence>
<keyword evidence="13" id="KW-1185">Reference proteome</keyword>
<evidence type="ECO:0000256" key="5">
    <source>
        <dbReference type="ARBA" id="ARBA00022490"/>
    </source>
</evidence>
<evidence type="ECO:0000256" key="6">
    <source>
        <dbReference type="ARBA" id="ARBA00022603"/>
    </source>
</evidence>
<keyword evidence="7" id="KW-0808">Transferase</keyword>
<evidence type="ECO:0000256" key="8">
    <source>
        <dbReference type="ARBA" id="ARBA00022691"/>
    </source>
</evidence>
<accession>A0ABN5IDG7</accession>
<dbReference type="RefSeq" id="WP_099499050.1">
    <property type="nucleotide sequence ID" value="NZ_CP026652.1"/>
</dbReference>
<comment type="similarity">
    <text evidence="2">Belongs to the methyltransferase superfamily. L-isoaspartyl/D-aspartyl protein methyltransferase family.</text>
</comment>
<dbReference type="EMBL" id="CP026652">
    <property type="protein sequence ID" value="AVH61078.1"/>
    <property type="molecule type" value="Genomic_DNA"/>
</dbReference>
<evidence type="ECO:0000313" key="12">
    <source>
        <dbReference type="EMBL" id="AVH61078.1"/>
    </source>
</evidence>
<protein>
    <recommendedName>
        <fullName evidence="4">Protein-L-isoaspartate O-methyltransferase</fullName>
        <ecNumber evidence="3">2.1.1.77</ecNumber>
    </recommendedName>
    <alternativeName>
        <fullName evidence="11">L-isoaspartyl protein carboxyl methyltransferase</fullName>
    </alternativeName>
    <alternativeName>
        <fullName evidence="9">Protein L-isoaspartyl methyltransferase</fullName>
    </alternativeName>
    <alternativeName>
        <fullName evidence="10">Protein-beta-aspartate methyltransferase</fullName>
    </alternativeName>
</protein>
<comment type="subcellular location">
    <subcellularLocation>
        <location evidence="1">Cytoplasm</location>
    </subcellularLocation>
</comment>
<evidence type="ECO:0000256" key="7">
    <source>
        <dbReference type="ARBA" id="ARBA00022679"/>
    </source>
</evidence>
<keyword evidence="6" id="KW-0489">Methyltransferase</keyword>
<evidence type="ECO:0000256" key="9">
    <source>
        <dbReference type="ARBA" id="ARBA00030757"/>
    </source>
</evidence>
<dbReference type="InterPro" id="IPR029063">
    <property type="entry name" value="SAM-dependent_MTases_sf"/>
</dbReference>
<reference evidence="12 13" key="1">
    <citation type="submission" date="2018-02" db="EMBL/GenBank/DDBJ databases">
        <title>Complete genome sequence of Streptomyces dengpaensis, the producer of angucyclines.</title>
        <authorList>
            <person name="Yumei L."/>
        </authorList>
    </citation>
    <scope>NUCLEOTIDE SEQUENCE [LARGE SCALE GENOMIC DNA]</scope>
    <source>
        <strain evidence="12 13">XZHG99</strain>
    </source>
</reference>
<dbReference type="Proteomes" id="UP000238413">
    <property type="component" value="Chromosome"/>
</dbReference>
<dbReference type="PANTHER" id="PTHR11579">
    <property type="entry name" value="PROTEIN-L-ISOASPARTATE O-METHYLTRANSFERASE"/>
    <property type="match status" value="1"/>
</dbReference>
<dbReference type="PANTHER" id="PTHR11579:SF0">
    <property type="entry name" value="PROTEIN-L-ISOASPARTATE(D-ASPARTATE) O-METHYLTRANSFERASE"/>
    <property type="match status" value="1"/>
</dbReference>
<sequence length="224" mass="23568">MPGPGSGALHDGLVRAARAAGVRDERLLKAIRDTPRARFVPESHLASAYWDTPIPLSHGQVTTQPSLVALMVDALALTGSETVLEIGTGHGYQTALLARLAAHVVSIERWPDMARQARDNLAAEGAENVELVVGDGTLGLPGRAPYDAVIVCAAHPEVPPPLVAQLRAGGRLVQPIGPGGAEDVELYERSEHGFVRVGLVVPARFVRLYGTYGFPSEVPLGDAG</sequence>
<evidence type="ECO:0000256" key="3">
    <source>
        <dbReference type="ARBA" id="ARBA00011890"/>
    </source>
</evidence>
<keyword evidence="5" id="KW-0963">Cytoplasm</keyword>
<evidence type="ECO:0000256" key="10">
    <source>
        <dbReference type="ARBA" id="ARBA00031323"/>
    </source>
</evidence>
<evidence type="ECO:0000256" key="2">
    <source>
        <dbReference type="ARBA" id="ARBA00005369"/>
    </source>
</evidence>
<evidence type="ECO:0000313" key="13">
    <source>
        <dbReference type="Proteomes" id="UP000238413"/>
    </source>
</evidence>
<dbReference type="InterPro" id="IPR000682">
    <property type="entry name" value="PCMT"/>
</dbReference>
<keyword evidence="8" id="KW-0949">S-adenosyl-L-methionine</keyword>
<dbReference type="SUPFAM" id="SSF53335">
    <property type="entry name" value="S-adenosyl-L-methionine-dependent methyltransferases"/>
    <property type="match status" value="1"/>
</dbReference>
<dbReference type="NCBIfam" id="NF001453">
    <property type="entry name" value="PRK00312.1"/>
    <property type="match status" value="1"/>
</dbReference>
<evidence type="ECO:0000256" key="4">
    <source>
        <dbReference type="ARBA" id="ARBA00013346"/>
    </source>
</evidence>
<dbReference type="Pfam" id="PF01135">
    <property type="entry name" value="PCMT"/>
    <property type="match status" value="1"/>
</dbReference>
<organism evidence="12 13">
    <name type="scientific">Streptomyces dengpaensis</name>
    <dbReference type="NCBI Taxonomy" id="2049881"/>
    <lineage>
        <taxon>Bacteria</taxon>
        <taxon>Bacillati</taxon>
        <taxon>Actinomycetota</taxon>
        <taxon>Actinomycetes</taxon>
        <taxon>Kitasatosporales</taxon>
        <taxon>Streptomycetaceae</taxon>
        <taxon>Streptomyces</taxon>
    </lineage>
</organism>
<evidence type="ECO:0000256" key="1">
    <source>
        <dbReference type="ARBA" id="ARBA00004496"/>
    </source>
</evidence>
<name>A0ABN5IDG7_9ACTN</name>
<dbReference type="Gene3D" id="3.40.50.150">
    <property type="entry name" value="Vaccinia Virus protein VP39"/>
    <property type="match status" value="1"/>
</dbReference>